<sequence length="146" mass="15651">MISHVPFLFGPFLISTSKFQRTENKINTHPAKISMGAKLSSCFNHVGSLSQQADQPAPVRVIAADSSLKELPASLRVAVSDILGGKAAPFVVCSSDELYFNEPPSALAADELLQPGHIYFLLPAAVLAQPRQHGLSCRARERGARG</sequence>
<protein>
    <submittedName>
        <fullName evidence="1">Uncharacterized protein</fullName>
    </submittedName>
</protein>
<evidence type="ECO:0000313" key="1">
    <source>
        <dbReference type="EnsemblPlants" id="AVESA.00010b.r2.6AG1012500.1.CDS.1"/>
    </source>
</evidence>
<name>A0ACD5YRR2_AVESA</name>
<dbReference type="Proteomes" id="UP001732700">
    <property type="component" value="Chromosome 6A"/>
</dbReference>
<reference evidence="1" key="1">
    <citation type="submission" date="2021-05" db="EMBL/GenBank/DDBJ databases">
        <authorList>
            <person name="Scholz U."/>
            <person name="Mascher M."/>
            <person name="Fiebig A."/>
        </authorList>
    </citation>
    <scope>NUCLEOTIDE SEQUENCE [LARGE SCALE GENOMIC DNA]</scope>
</reference>
<keyword evidence="2" id="KW-1185">Reference proteome</keyword>
<organism evidence="1 2">
    <name type="scientific">Avena sativa</name>
    <name type="common">Oat</name>
    <dbReference type="NCBI Taxonomy" id="4498"/>
    <lineage>
        <taxon>Eukaryota</taxon>
        <taxon>Viridiplantae</taxon>
        <taxon>Streptophyta</taxon>
        <taxon>Embryophyta</taxon>
        <taxon>Tracheophyta</taxon>
        <taxon>Spermatophyta</taxon>
        <taxon>Magnoliopsida</taxon>
        <taxon>Liliopsida</taxon>
        <taxon>Poales</taxon>
        <taxon>Poaceae</taxon>
        <taxon>BOP clade</taxon>
        <taxon>Pooideae</taxon>
        <taxon>Poodae</taxon>
        <taxon>Poeae</taxon>
        <taxon>Poeae Chloroplast Group 1 (Aveneae type)</taxon>
        <taxon>Aveninae</taxon>
        <taxon>Avena</taxon>
    </lineage>
</organism>
<reference evidence="1" key="2">
    <citation type="submission" date="2025-09" db="UniProtKB">
        <authorList>
            <consortium name="EnsemblPlants"/>
        </authorList>
    </citation>
    <scope>IDENTIFICATION</scope>
</reference>
<proteinExistence type="predicted"/>
<accession>A0ACD5YRR2</accession>
<evidence type="ECO:0000313" key="2">
    <source>
        <dbReference type="Proteomes" id="UP001732700"/>
    </source>
</evidence>
<dbReference type="EnsemblPlants" id="AVESA.00010b.r2.6AG1012500.1">
    <property type="protein sequence ID" value="AVESA.00010b.r2.6AG1012500.1.CDS.1"/>
    <property type="gene ID" value="AVESA.00010b.r2.6AG1012500"/>
</dbReference>